<reference evidence="1 2" key="1">
    <citation type="submission" date="2014-11" db="EMBL/GenBank/DDBJ databases">
        <authorList>
            <person name="Wibberg Daniel"/>
        </authorList>
    </citation>
    <scope>NUCLEOTIDE SEQUENCE [LARGE SCALE GENOMIC DNA]</scope>
    <source>
        <strain evidence="1">Rhizoctonia solani AG1-IB 7/3/14</strain>
    </source>
</reference>
<keyword evidence="2" id="KW-1185">Reference proteome</keyword>
<accession>A0A0B7FI59</accession>
<proteinExistence type="predicted"/>
<dbReference type="Proteomes" id="UP000059188">
    <property type="component" value="Unassembled WGS sequence"/>
</dbReference>
<evidence type="ECO:0000313" key="1">
    <source>
        <dbReference type="EMBL" id="CEL56594.1"/>
    </source>
</evidence>
<sequence length="439" mass="49954">MLENAKTTDDHVVYPNKDNINADELGFQLIYDIEWMFFGTEFETKWTYVIDLDHLAFTINGAIHLRLDNMPPDDPSLEDYLENEVQIPPEYLNTTVNFWPAPDFNIEERQQKYEALNPIIVPVVGWGAPIWGELSISHQVSIQITNYLLDKTSHKVAQAYLPSKREKAGRFCWDVLCASVPALPIFRDGDPARPILGWNSFSCGSTIRSNSAHDEMCYRVDMRPFKDFRKDYCWVRDRLVTFCIRLGDLSYVAHEVEQMVQKMRMDSCTDCIGIILSSQQELVIVAMDGPKVRHTPALDISTTRDGEQPGNASEGRLLLTHILSSPSSTLRLPWRAAPTRRALSIPKLPQDVLRTIILYTNLRTYLSLCRASRLIRSICIANPRVGKYTLLHMVPGSEATFVAHSPGDDALKTISLEWVYYGGWKITEIAPELQRESSS</sequence>
<organism evidence="1 2">
    <name type="scientific">Thanatephorus cucumeris (strain AG1-IB / isolate 7/3/14)</name>
    <name type="common">Lettuce bottom rot fungus</name>
    <name type="synonym">Rhizoctonia solani</name>
    <dbReference type="NCBI Taxonomy" id="1108050"/>
    <lineage>
        <taxon>Eukaryota</taxon>
        <taxon>Fungi</taxon>
        <taxon>Dikarya</taxon>
        <taxon>Basidiomycota</taxon>
        <taxon>Agaricomycotina</taxon>
        <taxon>Agaricomycetes</taxon>
        <taxon>Cantharellales</taxon>
        <taxon>Ceratobasidiaceae</taxon>
        <taxon>Rhizoctonia</taxon>
        <taxon>Rhizoctonia solani AG-1</taxon>
    </lineage>
</organism>
<evidence type="ECO:0008006" key="3">
    <source>
        <dbReference type="Google" id="ProtNLM"/>
    </source>
</evidence>
<gene>
    <name evidence="1" type="ORF">RSOLAG1IB_07943</name>
</gene>
<dbReference type="AlphaFoldDB" id="A0A0B7FI59"/>
<dbReference type="OrthoDB" id="3229878at2759"/>
<name>A0A0B7FI59_THACB</name>
<dbReference type="EMBL" id="LN679122">
    <property type="protein sequence ID" value="CEL56594.1"/>
    <property type="molecule type" value="Genomic_DNA"/>
</dbReference>
<evidence type="ECO:0000313" key="2">
    <source>
        <dbReference type="Proteomes" id="UP000059188"/>
    </source>
</evidence>
<protein>
    <recommendedName>
        <fullName evidence="3">F-box domain-containing protein</fullName>
    </recommendedName>
</protein>